<feature type="non-terminal residue" evidence="3">
    <location>
        <position position="469"/>
    </location>
</feature>
<dbReference type="Pfam" id="PF00668">
    <property type="entry name" value="Condensation"/>
    <property type="match status" value="1"/>
</dbReference>
<feature type="compositionally biased region" description="Low complexity" evidence="1">
    <location>
        <begin position="352"/>
        <end position="369"/>
    </location>
</feature>
<evidence type="ECO:0000313" key="3">
    <source>
        <dbReference type="EMBL" id="MBL1121128.1"/>
    </source>
</evidence>
<sequence>PFTTYHQSVLLTVPADLDQQRLITALQTVIDHHDILRLTLNSAEDDGELRIPPPGSIDAASLLHHADLAGHPDIPAAITEHQTTAQTRLDPEHGIMLQAIHLTLGPTTPGRLLLLAHHLVIDAVSWRILTPDLTHAYHHTTTTTKPTLEPVPTSFRTWAHYLTQQAHHPTHTTTLHHWTHTLQPHPNTTTPPAPTPVTTNQLRHHTTTLPPQHTQPLLTTTPATYHAGINDILLTALTLTLTHLNNTTDTLINLESHGRHELTPHLDLTRTIGWFTTLHPTRLHPGPATWHDITHNTPHLGTAIKTIKETLHTTPHHGTTYGLLRHLNPTTKTHLTHLPQPPTTFNYLGRYTPTTPTTTPDTTDPSTTTQPWPHAPETTPLTGNTHPNQLHHTPLEINAHTQDTPHGPQLTTTYTYNPHHHTPHHITQLAHHWHTALKALTTHTQHHTGGRTPSDLPLLTLTQHDITNL</sequence>
<keyword evidence="4" id="KW-1185">Reference proteome</keyword>
<dbReference type="EMBL" id="JAERRG010000146">
    <property type="protein sequence ID" value="MBL1121128.1"/>
    <property type="molecule type" value="Genomic_DNA"/>
</dbReference>
<feature type="domain" description="Condensation" evidence="2">
    <location>
        <begin position="4"/>
        <end position="447"/>
    </location>
</feature>
<feature type="region of interest" description="Disordered" evidence="1">
    <location>
        <begin position="352"/>
        <end position="378"/>
    </location>
</feature>
<reference evidence="3 4" key="1">
    <citation type="submission" date="2021-01" db="EMBL/GenBank/DDBJ databases">
        <title>WGS of actinomycetes isolated from Thailand.</title>
        <authorList>
            <person name="Thawai C."/>
        </authorList>
    </citation>
    <scope>NUCLEOTIDE SEQUENCE [LARGE SCALE GENOMIC DNA]</scope>
    <source>
        <strain evidence="3 4">CA3R110</strain>
    </source>
</reference>
<gene>
    <name evidence="3" type="ORF">JK364_54265</name>
</gene>
<protein>
    <recommendedName>
        <fullName evidence="2">Condensation domain-containing protein</fullName>
    </recommendedName>
</protein>
<dbReference type="PANTHER" id="PTHR45398:SF1">
    <property type="entry name" value="ENZYME, PUTATIVE (JCVI)-RELATED"/>
    <property type="match status" value="1"/>
</dbReference>
<evidence type="ECO:0000313" key="4">
    <source>
        <dbReference type="Proteomes" id="UP000621510"/>
    </source>
</evidence>
<evidence type="ECO:0000259" key="2">
    <source>
        <dbReference type="Pfam" id="PF00668"/>
    </source>
</evidence>
<feature type="non-terminal residue" evidence="3">
    <location>
        <position position="1"/>
    </location>
</feature>
<name>A0ABS1Q8Y8_9ACTN</name>
<organism evidence="3 4">
    <name type="scientific">Streptomyces endocoffeicus</name>
    <dbReference type="NCBI Taxonomy" id="2898945"/>
    <lineage>
        <taxon>Bacteria</taxon>
        <taxon>Bacillati</taxon>
        <taxon>Actinomycetota</taxon>
        <taxon>Actinomycetes</taxon>
        <taxon>Kitasatosporales</taxon>
        <taxon>Streptomycetaceae</taxon>
        <taxon>Streptomyces</taxon>
    </lineage>
</organism>
<dbReference type="InterPro" id="IPR023213">
    <property type="entry name" value="CAT-like_dom_sf"/>
</dbReference>
<dbReference type="SUPFAM" id="SSF52777">
    <property type="entry name" value="CoA-dependent acyltransferases"/>
    <property type="match status" value="2"/>
</dbReference>
<dbReference type="InterPro" id="IPR010060">
    <property type="entry name" value="NRPS_synth"/>
</dbReference>
<dbReference type="PANTHER" id="PTHR45398">
    <property type="match status" value="1"/>
</dbReference>
<dbReference type="Gene3D" id="3.30.559.10">
    <property type="entry name" value="Chloramphenicol acetyltransferase-like domain"/>
    <property type="match status" value="1"/>
</dbReference>
<evidence type="ECO:0000256" key="1">
    <source>
        <dbReference type="SAM" id="MobiDB-lite"/>
    </source>
</evidence>
<dbReference type="NCBIfam" id="TIGR01720">
    <property type="entry name" value="NRPS-para261"/>
    <property type="match status" value="1"/>
</dbReference>
<proteinExistence type="predicted"/>
<dbReference type="Gene3D" id="3.30.559.30">
    <property type="entry name" value="Nonribosomal peptide synthetase, condensation domain"/>
    <property type="match status" value="1"/>
</dbReference>
<dbReference type="InterPro" id="IPR001242">
    <property type="entry name" value="Condensation_dom"/>
</dbReference>
<comment type="caution">
    <text evidence="3">The sequence shown here is derived from an EMBL/GenBank/DDBJ whole genome shotgun (WGS) entry which is preliminary data.</text>
</comment>
<dbReference type="Proteomes" id="UP000621510">
    <property type="component" value="Unassembled WGS sequence"/>
</dbReference>
<accession>A0ABS1Q8Y8</accession>